<dbReference type="EMBL" id="LWUJ01000010">
    <property type="protein sequence ID" value="OAL10555.1"/>
    <property type="molecule type" value="Genomic_DNA"/>
</dbReference>
<evidence type="ECO:0000313" key="1">
    <source>
        <dbReference type="EMBL" id="OAL10555.1"/>
    </source>
</evidence>
<keyword evidence="2" id="KW-1185">Reference proteome</keyword>
<evidence type="ECO:0000313" key="2">
    <source>
        <dbReference type="Proteomes" id="UP000077623"/>
    </source>
</evidence>
<dbReference type="Proteomes" id="UP000077623">
    <property type="component" value="Unassembled WGS sequence"/>
</dbReference>
<dbReference type="STRING" id="432608.A6V39_00625"/>
<dbReference type="AlphaFoldDB" id="A0A1A9QF15"/>
<protein>
    <submittedName>
        <fullName evidence="1">Uncharacterized protein</fullName>
    </submittedName>
</protein>
<organism evidence="1 2">
    <name type="scientific">Candidatus Mycoplasma haematobovis</name>
    <dbReference type="NCBI Taxonomy" id="432608"/>
    <lineage>
        <taxon>Bacteria</taxon>
        <taxon>Bacillati</taxon>
        <taxon>Mycoplasmatota</taxon>
        <taxon>Mollicutes</taxon>
        <taxon>Mycoplasmataceae</taxon>
        <taxon>Mycoplasma</taxon>
    </lineage>
</organism>
<proteinExistence type="predicted"/>
<gene>
    <name evidence="1" type="ORF">A6V39_00625</name>
</gene>
<sequence length="183" mass="21189">MESINKGENKRLSDPDINIDLSTMDIKKLKQKCEEFFNYDFSKISGGGRNLENYRVFAFAGSLCVKKEKVSDVLNRFWGPSALKSTDDNSIWKEVLMSYDSLTIQFGIGKGVDDSSERIEVETENLSDEYIEKVKGFCEKEYLKLKDKETTEISVPVFIVEKGFCYGNWNNYRKHLENKDTKR</sequence>
<reference evidence="2" key="1">
    <citation type="submission" date="2016-04" db="EMBL/GenBank/DDBJ databases">
        <authorList>
            <person name="Quiroz-Castaneda R.E."/>
            <person name="Martinez-Ocampo F."/>
        </authorList>
    </citation>
    <scope>NUCLEOTIDE SEQUENCE [LARGE SCALE GENOMIC DNA]</scope>
    <source>
        <strain evidence="2">INIFAP01</strain>
    </source>
</reference>
<name>A0A1A9QF15_9MOLU</name>
<comment type="caution">
    <text evidence="1">The sequence shown here is derived from an EMBL/GenBank/DDBJ whole genome shotgun (WGS) entry which is preliminary data.</text>
</comment>
<accession>A0A1A9QF15</accession>